<dbReference type="Pfam" id="PF12833">
    <property type="entry name" value="HTH_18"/>
    <property type="match status" value="1"/>
</dbReference>
<comment type="caution">
    <text evidence="5">The sequence shown here is derived from an EMBL/GenBank/DDBJ whole genome shotgun (WGS) entry which is preliminary data.</text>
</comment>
<gene>
    <name evidence="4" type="ORF">G3435_16790</name>
    <name evidence="5" type="ORF">G3436_15510</name>
</gene>
<evidence type="ECO:0000256" key="2">
    <source>
        <dbReference type="ARBA" id="ARBA00023163"/>
    </source>
</evidence>
<dbReference type="Proteomes" id="UP000480410">
    <property type="component" value="Unassembled WGS sequence"/>
</dbReference>
<dbReference type="InterPro" id="IPR009594">
    <property type="entry name" value="Tscrpt_reg_HTH_AraC_N"/>
</dbReference>
<dbReference type="InterPro" id="IPR018060">
    <property type="entry name" value="HTH_AraC"/>
</dbReference>
<dbReference type="PANTHER" id="PTHR43436">
    <property type="entry name" value="ARAC-FAMILY TRANSCRIPTIONAL REGULATOR"/>
    <property type="match status" value="1"/>
</dbReference>
<keyword evidence="1" id="KW-0805">Transcription regulation</keyword>
<keyword evidence="2" id="KW-0804">Transcription</keyword>
<keyword evidence="7" id="KW-1185">Reference proteome</keyword>
<dbReference type="AlphaFoldDB" id="A0A6B3NZF8"/>
<dbReference type="InterPro" id="IPR009057">
    <property type="entry name" value="Homeodomain-like_sf"/>
</dbReference>
<dbReference type="Proteomes" id="UP000482634">
    <property type="component" value="Unassembled WGS sequence"/>
</dbReference>
<evidence type="ECO:0000256" key="1">
    <source>
        <dbReference type="ARBA" id="ARBA00023015"/>
    </source>
</evidence>
<evidence type="ECO:0000313" key="7">
    <source>
        <dbReference type="Proteomes" id="UP000482634"/>
    </source>
</evidence>
<dbReference type="SUPFAM" id="SSF46689">
    <property type="entry name" value="Homeodomain-like"/>
    <property type="match status" value="2"/>
</dbReference>
<protein>
    <submittedName>
        <fullName evidence="5">AraC family transcriptional regulator</fullName>
    </submittedName>
</protein>
<dbReference type="EMBL" id="JAAHBV010000361">
    <property type="protein sequence ID" value="NER61181.1"/>
    <property type="molecule type" value="Genomic_DNA"/>
</dbReference>
<dbReference type="EMBL" id="JAAHBU010000213">
    <property type="protein sequence ID" value="NER65017.1"/>
    <property type="molecule type" value="Genomic_DNA"/>
</dbReference>
<sequence length="326" mass="35558">MNKDLAPHLDIALRHAPPGLTTTPIPRVDLCVGQGSTDKAPCLYRSMICFILQGSKSVSINDSLLGYGSEQYLISALDLPLIGQIFDTEDGQPYVAVSLVLDPAILAELAANMPPIRECSQTGIGITINPMTASLRDTLLRLLSLLDTPADIPVLGPMVERELLYRLLLGPQGRLLRQIAQPDGAVGSIRRAVAWIRDNYNTRLRIEALCVASGMSRASLHRHFLSMTGLSPIQYQKLLRLQEARQLLLAGEHRASDVAFAVGYESASQFSREYLRQFGVSPARDVRAIRQAITGEAAQNEFKACQLTTAEKLARANLATSSAQVQ</sequence>
<dbReference type="PANTHER" id="PTHR43436:SF1">
    <property type="entry name" value="TRANSCRIPTIONAL REGULATORY PROTEIN"/>
    <property type="match status" value="1"/>
</dbReference>
<reference evidence="6 7" key="1">
    <citation type="submission" date="2020-02" db="EMBL/GenBank/DDBJ databases">
        <title>Broccoli isolated Pseudomonas sp.</title>
        <authorList>
            <person name="Fujikawa T."/>
            <person name="Sawada H."/>
        </authorList>
    </citation>
    <scope>NUCLEOTIDE SEQUENCE [LARGE SCALE GENOMIC DNA]</scope>
    <source>
        <strain evidence="5 7">MAFF212427</strain>
        <strain evidence="4 6">MAFF212428</strain>
    </source>
</reference>
<dbReference type="SMART" id="SM00342">
    <property type="entry name" value="HTH_ARAC"/>
    <property type="match status" value="1"/>
</dbReference>
<proteinExistence type="predicted"/>
<accession>A0A6B3NZF8</accession>
<name>A0A6B3NZF8_9PSED</name>
<dbReference type="Pfam" id="PF06719">
    <property type="entry name" value="AraC_N"/>
    <property type="match status" value="1"/>
</dbReference>
<dbReference type="GO" id="GO:0043565">
    <property type="term" value="F:sequence-specific DNA binding"/>
    <property type="evidence" value="ECO:0007669"/>
    <property type="project" value="InterPro"/>
</dbReference>
<evidence type="ECO:0000313" key="4">
    <source>
        <dbReference type="EMBL" id="NER61181.1"/>
    </source>
</evidence>
<dbReference type="PROSITE" id="PS01124">
    <property type="entry name" value="HTH_ARAC_FAMILY_2"/>
    <property type="match status" value="1"/>
</dbReference>
<dbReference type="Gene3D" id="1.10.10.60">
    <property type="entry name" value="Homeodomain-like"/>
    <property type="match status" value="2"/>
</dbReference>
<dbReference type="GO" id="GO:0003700">
    <property type="term" value="F:DNA-binding transcription factor activity"/>
    <property type="evidence" value="ECO:0007669"/>
    <property type="project" value="InterPro"/>
</dbReference>
<evidence type="ECO:0000259" key="3">
    <source>
        <dbReference type="PROSITE" id="PS01124"/>
    </source>
</evidence>
<accession>A0A6M0CUM0</accession>
<organism evidence="5 7">
    <name type="scientific">Pseudomonas brassicae</name>
    <dbReference type="NCBI Taxonomy" id="2708063"/>
    <lineage>
        <taxon>Bacteria</taxon>
        <taxon>Pseudomonadati</taxon>
        <taxon>Pseudomonadota</taxon>
        <taxon>Gammaproteobacteria</taxon>
        <taxon>Pseudomonadales</taxon>
        <taxon>Pseudomonadaceae</taxon>
        <taxon>Pseudomonas</taxon>
    </lineage>
</organism>
<evidence type="ECO:0000313" key="5">
    <source>
        <dbReference type="EMBL" id="NER65017.1"/>
    </source>
</evidence>
<feature type="domain" description="HTH araC/xylS-type" evidence="3">
    <location>
        <begin position="190"/>
        <end position="288"/>
    </location>
</feature>
<evidence type="ECO:0000313" key="6">
    <source>
        <dbReference type="Proteomes" id="UP000480410"/>
    </source>
</evidence>